<gene>
    <name evidence="2" type="ORF">ABFO16_10205</name>
</gene>
<proteinExistence type="predicted"/>
<accession>A0ABV1HYF3</accession>
<evidence type="ECO:0000313" key="2">
    <source>
        <dbReference type="EMBL" id="MEQ2566593.1"/>
    </source>
</evidence>
<dbReference type="EMBL" id="JBBMFI010000084">
    <property type="protein sequence ID" value="MEQ2566593.1"/>
    <property type="molecule type" value="Genomic_DNA"/>
</dbReference>
<dbReference type="Gene3D" id="3.40.1360.10">
    <property type="match status" value="1"/>
</dbReference>
<comment type="caution">
    <text evidence="2">The sequence shown here is derived from an EMBL/GenBank/DDBJ whole genome shotgun (WGS) entry which is preliminary data.</text>
</comment>
<name>A0ABV1HYF3_9FIRM</name>
<organism evidence="2 3">
    <name type="scientific">Ruminococcoides intestinihominis</name>
    <dbReference type="NCBI Taxonomy" id="3133161"/>
    <lineage>
        <taxon>Bacteria</taxon>
        <taxon>Bacillati</taxon>
        <taxon>Bacillota</taxon>
        <taxon>Clostridia</taxon>
        <taxon>Eubacteriales</taxon>
        <taxon>Oscillospiraceae</taxon>
        <taxon>Ruminococcoides</taxon>
    </lineage>
</organism>
<evidence type="ECO:0000313" key="3">
    <source>
        <dbReference type="Proteomes" id="UP001478133"/>
    </source>
</evidence>
<dbReference type="Pfam" id="PF13155">
    <property type="entry name" value="Toprim_2"/>
    <property type="match status" value="1"/>
</dbReference>
<sequence>MFYYKKKDMYIFTPEEKSEAHNISTTDYLSSNYGLSFKKDGKGYRCIEHNSLVVNADDKAWFWNSLSVGGGDIIAFVSKIDDRLDCRAVELSYEQSLKTVLKPISSESNTYHSTYKKAEKVVAEDTTRKDIQLPPKKQGRYNRLFAYLIHTRKIDKDIVSCLCKHHYLYEDQRGNVVFVGKDKNKEPKYGAIRGTLTDKQYRKECTCSDKANGFYLQGYDKETLFVFEAPIDMLSHATLINIACDSKTAWLNSCRLSLGCVSDTALAHYLQEYPTTRNIVFCLDNDKAGIEATEKYMQKYSDLGYNVSNQPSSVGKDYNDELVQLKNNKAVTPLKK</sequence>
<dbReference type="Proteomes" id="UP001478133">
    <property type="component" value="Unassembled WGS sequence"/>
</dbReference>
<dbReference type="InterPro" id="IPR025054">
    <property type="entry name" value="DUF3991"/>
</dbReference>
<dbReference type="Pfam" id="PF13154">
    <property type="entry name" value="DUF3991"/>
    <property type="match status" value="1"/>
</dbReference>
<protein>
    <submittedName>
        <fullName evidence="2">DUF3991 and TOPRIM domain-containing protein</fullName>
    </submittedName>
</protein>
<reference evidence="2 3" key="1">
    <citation type="submission" date="2024-03" db="EMBL/GenBank/DDBJ databases">
        <title>Human intestinal bacterial collection.</title>
        <authorList>
            <person name="Pauvert C."/>
            <person name="Hitch T.C.A."/>
            <person name="Clavel T."/>
        </authorList>
    </citation>
    <scope>NUCLEOTIDE SEQUENCE [LARGE SCALE GENOMIC DNA]</scope>
    <source>
        <strain evidence="2 3">CLA-AP-H18</strain>
    </source>
</reference>
<feature type="domain" description="DUF3991" evidence="1">
    <location>
        <begin position="146"/>
        <end position="210"/>
    </location>
</feature>
<dbReference type="SUPFAM" id="SSF57783">
    <property type="entry name" value="Zinc beta-ribbon"/>
    <property type="match status" value="1"/>
</dbReference>
<keyword evidence="3" id="KW-1185">Reference proteome</keyword>
<dbReference type="RefSeq" id="WP_211148648.1">
    <property type="nucleotide sequence ID" value="NZ_JBBMEY010000012.1"/>
</dbReference>
<evidence type="ECO:0000259" key="1">
    <source>
        <dbReference type="Pfam" id="PF13154"/>
    </source>
</evidence>